<dbReference type="GO" id="GO:0005634">
    <property type="term" value="C:nucleus"/>
    <property type="evidence" value="ECO:0007669"/>
    <property type="project" value="UniProtKB-SubCell"/>
</dbReference>
<keyword evidence="5" id="KW-0227">DNA damage</keyword>
<keyword evidence="12" id="KW-0539">Nucleus</keyword>
<dbReference type="InterPro" id="IPR002717">
    <property type="entry name" value="HAT_MYST-type"/>
</dbReference>
<feature type="domain" description="MYST-type HAT" evidence="20">
    <location>
        <begin position="262"/>
        <end position="536"/>
    </location>
</feature>
<sequence length="547" mass="62633">MTDGIPENNETTTIEPVNELVPEKKVFATAEEAAAIAIGAKTVSTATTATAATESGPAAIPESTATSALPSSSQQAAAGDDKMDAIDDKQASQVQKFLAAPVNCKLFVEKITQSKGVEESEFRRAEILSSRDTPANGLEYYVHYTEFNKRLDEWVSIRRLDFSRPIEFPAPKKNLKDGIAPAKKGRAGTPSGGRKKKEQDEQVDKVVLGNEDEHDQTVEMELPDRHEDHDEDDEDHNTFSKDHEIEKLRTSGSMTQSVQEIARVKNLNKIQMGRHEVEAWYFSPYPIEYAYCDMLYICEFCLSFYVSHKQLSRHRGRCQLQHPPGNEIYRHDEISFFEIDGRKQKTWCRNLCLLSKLFLDHKTLYYDVDPFLFYCMTERDENGYHLIGYFSKEKESSESYNVACILTLPQYQRLGYGRLLIAFSYELSKAEGRTGSPEKPLSDLGLLSYRAFWTETIVEFLLNSTEEITIEEISHRTSITTQDILHTLQNIGALKYYRGQHIICLGDKVIEQWERNDEKKRRRKRVIVPGKLDWKPIHFTPAQLRFL</sequence>
<organism evidence="21 22">
    <name type="scientific">Parasitella parasitica</name>
    <dbReference type="NCBI Taxonomy" id="35722"/>
    <lineage>
        <taxon>Eukaryota</taxon>
        <taxon>Fungi</taxon>
        <taxon>Fungi incertae sedis</taxon>
        <taxon>Mucoromycota</taxon>
        <taxon>Mucoromycotina</taxon>
        <taxon>Mucoromycetes</taxon>
        <taxon>Mucorales</taxon>
        <taxon>Mucorineae</taxon>
        <taxon>Mucoraceae</taxon>
        <taxon>Parasitella</taxon>
    </lineage>
</organism>
<dbReference type="InterPro" id="IPR036388">
    <property type="entry name" value="WH-like_DNA-bd_sf"/>
</dbReference>
<dbReference type="EC" id="2.3.1.48" evidence="3"/>
<evidence type="ECO:0000256" key="10">
    <source>
        <dbReference type="ARBA" id="ARBA00023163"/>
    </source>
</evidence>
<evidence type="ECO:0000313" key="21">
    <source>
        <dbReference type="EMBL" id="CEP15584.1"/>
    </source>
</evidence>
<comment type="catalytic activity">
    <reaction evidence="16">
        <text>L-lysyl-[protein] + acetyl-CoA = N(6)-acetyl-L-lysyl-[protein] + CoA + H(+)</text>
        <dbReference type="Rhea" id="RHEA:45948"/>
        <dbReference type="Rhea" id="RHEA-COMP:9752"/>
        <dbReference type="Rhea" id="RHEA-COMP:10731"/>
        <dbReference type="ChEBI" id="CHEBI:15378"/>
        <dbReference type="ChEBI" id="CHEBI:29969"/>
        <dbReference type="ChEBI" id="CHEBI:57287"/>
        <dbReference type="ChEBI" id="CHEBI:57288"/>
        <dbReference type="ChEBI" id="CHEBI:61930"/>
    </reaction>
    <physiologicalReaction direction="left-to-right" evidence="16">
        <dbReference type="Rhea" id="RHEA:45949"/>
    </physiologicalReaction>
</comment>
<evidence type="ECO:0000256" key="14">
    <source>
        <dbReference type="ARBA" id="ARBA00047557"/>
    </source>
</evidence>
<keyword evidence="10" id="KW-0804">Transcription</keyword>
<keyword evidence="4" id="KW-0808">Transferase</keyword>
<comment type="function">
    <text evidence="13">Catalytic component of the NuA4 histone acetyltransferase (HAT) complex which is involved in epigenetic transcriptional activation of selected genes principally by acetylation of nucleosomal histones H4, H3, H2B, H2A and H2A variant H2A.Z. Acetylates histone H4 to form H4K5ac, H4K8ac, H4K12ac and H4K16ac, histone H3 to form H3K14ac, and histone H2A to form H2AK4ac and H2AK7ac. The NuA4 complex is involved in the DNA damage response and is required for chromosome segregation. The NuA4 complex plays a direct role in repair of DNA double-strand breaks (DSBs) through homologous recombination. Recruitment to promoters depends on H3K4me. Also acetylates non-histone proteins. In addition to protein acetyltransferase, can use different acyl-CoA substrates, such as 2-hydroxyisobutanoyl-CoA (2-hydroxyisobutyryl-CoA) or (2E)-butenoyl-CoA (crotonyl-CoA), and is able to mediate protein 2-hydroxyisobutyrylation and crotonylation, respectively.</text>
</comment>
<comment type="catalytic activity">
    <reaction evidence="15">
        <text>(2E)-butenoyl-CoA + L-lysyl-[protein] = N(6)-(2E)-butenoyl-L-lysyl-[protein] + CoA + H(+)</text>
        <dbReference type="Rhea" id="RHEA:53908"/>
        <dbReference type="Rhea" id="RHEA-COMP:9752"/>
        <dbReference type="Rhea" id="RHEA-COMP:13707"/>
        <dbReference type="ChEBI" id="CHEBI:15378"/>
        <dbReference type="ChEBI" id="CHEBI:29969"/>
        <dbReference type="ChEBI" id="CHEBI:57287"/>
        <dbReference type="ChEBI" id="CHEBI:57332"/>
        <dbReference type="ChEBI" id="CHEBI:137954"/>
    </reaction>
    <physiologicalReaction direction="left-to-right" evidence="15">
        <dbReference type="Rhea" id="RHEA:53909"/>
    </physiologicalReaction>
</comment>
<evidence type="ECO:0000256" key="5">
    <source>
        <dbReference type="ARBA" id="ARBA00022763"/>
    </source>
</evidence>
<dbReference type="Pfam" id="PF17772">
    <property type="entry name" value="zf-MYST"/>
    <property type="match status" value="1"/>
</dbReference>
<dbReference type="Gene3D" id="2.30.30.140">
    <property type="match status" value="1"/>
</dbReference>
<dbReference type="GO" id="GO:0004402">
    <property type="term" value="F:histone acetyltransferase activity"/>
    <property type="evidence" value="ECO:0007669"/>
    <property type="project" value="InterPro"/>
</dbReference>
<dbReference type="PANTHER" id="PTHR10615">
    <property type="entry name" value="HISTONE ACETYLTRANSFERASE"/>
    <property type="match status" value="1"/>
</dbReference>
<comment type="catalytic activity">
    <reaction evidence="17">
        <text>L-lysyl-[histone] + acetyl-CoA = N(6)-acetyl-L-lysyl-[histone] + CoA + H(+)</text>
        <dbReference type="Rhea" id="RHEA:21992"/>
        <dbReference type="Rhea" id="RHEA-COMP:9845"/>
        <dbReference type="Rhea" id="RHEA-COMP:11338"/>
        <dbReference type="ChEBI" id="CHEBI:15378"/>
        <dbReference type="ChEBI" id="CHEBI:29969"/>
        <dbReference type="ChEBI" id="CHEBI:57287"/>
        <dbReference type="ChEBI" id="CHEBI:57288"/>
        <dbReference type="ChEBI" id="CHEBI:61930"/>
        <dbReference type="EC" id="2.3.1.48"/>
    </reaction>
    <physiologicalReaction direction="left-to-right" evidence="17">
        <dbReference type="Rhea" id="RHEA:21993"/>
    </physiologicalReaction>
</comment>
<dbReference type="AlphaFoldDB" id="A0A0B7NJ92"/>
<dbReference type="InterPro" id="IPR016197">
    <property type="entry name" value="Chromo-like_dom_sf"/>
</dbReference>
<dbReference type="SUPFAM" id="SSF54160">
    <property type="entry name" value="Chromo domain-like"/>
    <property type="match status" value="1"/>
</dbReference>
<accession>A0A0B7NJ92</accession>
<feature type="active site" description="Proton donor/acceptor" evidence="18">
    <location>
        <position position="438"/>
    </location>
</feature>
<dbReference type="InterPro" id="IPR025995">
    <property type="entry name" value="Tudor-knot"/>
</dbReference>
<keyword evidence="11" id="KW-0234">DNA repair</keyword>
<evidence type="ECO:0000256" key="7">
    <source>
        <dbReference type="ARBA" id="ARBA00022990"/>
    </source>
</evidence>
<evidence type="ECO:0000256" key="18">
    <source>
        <dbReference type="PIRSR" id="PIRSR602717-51"/>
    </source>
</evidence>
<comment type="catalytic activity">
    <reaction evidence="14">
        <text>2-hydroxyisobutanoyl-CoA + L-lysyl-[protein] = N(6)-(2-hydroxyisobutanoyl)-L-lysyl-[protein] + CoA + H(+)</text>
        <dbReference type="Rhea" id="RHEA:24180"/>
        <dbReference type="Rhea" id="RHEA-COMP:9752"/>
        <dbReference type="Rhea" id="RHEA-COMP:15921"/>
        <dbReference type="ChEBI" id="CHEBI:15378"/>
        <dbReference type="ChEBI" id="CHEBI:29969"/>
        <dbReference type="ChEBI" id="CHEBI:57287"/>
        <dbReference type="ChEBI" id="CHEBI:131780"/>
        <dbReference type="ChEBI" id="CHEBI:144968"/>
    </reaction>
    <physiologicalReaction direction="left-to-right" evidence="14">
        <dbReference type="Rhea" id="RHEA:24181"/>
    </physiologicalReaction>
</comment>
<dbReference type="Pfam" id="PF11717">
    <property type="entry name" value="Tudor-knot"/>
    <property type="match status" value="1"/>
</dbReference>
<evidence type="ECO:0000256" key="16">
    <source>
        <dbReference type="ARBA" id="ARBA00047787"/>
    </source>
</evidence>
<evidence type="ECO:0000256" key="12">
    <source>
        <dbReference type="ARBA" id="ARBA00023242"/>
    </source>
</evidence>
<dbReference type="Gene3D" id="1.10.10.10">
    <property type="entry name" value="Winged helix-like DNA-binding domain superfamily/Winged helix DNA-binding domain"/>
    <property type="match status" value="1"/>
</dbReference>
<keyword evidence="7" id="KW-0007">Acetylation</keyword>
<dbReference type="Proteomes" id="UP000054107">
    <property type="component" value="Unassembled WGS sequence"/>
</dbReference>
<keyword evidence="6" id="KW-0156">Chromatin regulator</keyword>
<evidence type="ECO:0000256" key="3">
    <source>
        <dbReference type="ARBA" id="ARBA00013184"/>
    </source>
</evidence>
<dbReference type="SMART" id="SM00298">
    <property type="entry name" value="CHROMO"/>
    <property type="match status" value="1"/>
</dbReference>
<protein>
    <recommendedName>
        <fullName evidence="3">histone acetyltransferase</fullName>
        <ecNumber evidence="3">2.3.1.48</ecNumber>
    </recommendedName>
</protein>
<comment type="subcellular location">
    <subcellularLocation>
        <location evidence="1">Nucleus</location>
    </subcellularLocation>
</comment>
<evidence type="ECO:0000256" key="11">
    <source>
        <dbReference type="ARBA" id="ARBA00023204"/>
    </source>
</evidence>
<dbReference type="InterPro" id="IPR050603">
    <property type="entry name" value="MYST_HAT"/>
</dbReference>
<keyword evidence="22" id="KW-1185">Reference proteome</keyword>
<evidence type="ECO:0000259" key="20">
    <source>
        <dbReference type="PROSITE" id="PS51726"/>
    </source>
</evidence>
<dbReference type="OrthoDB" id="787137at2759"/>
<keyword evidence="9" id="KW-0010">Activator</keyword>
<dbReference type="Pfam" id="PF01853">
    <property type="entry name" value="MOZ_SAS"/>
    <property type="match status" value="1"/>
</dbReference>
<dbReference type="EMBL" id="LN732581">
    <property type="protein sequence ID" value="CEP15584.1"/>
    <property type="molecule type" value="Genomic_DNA"/>
</dbReference>
<dbReference type="GO" id="GO:0106226">
    <property type="term" value="F:peptide 2-hydroxyisobutyryltransferase activity"/>
    <property type="evidence" value="ECO:0007669"/>
    <property type="project" value="RHEA"/>
</dbReference>
<dbReference type="PROSITE" id="PS51726">
    <property type="entry name" value="MYST_HAT"/>
    <property type="match status" value="1"/>
</dbReference>
<proteinExistence type="inferred from homology"/>
<keyword evidence="8" id="KW-0805">Transcription regulation</keyword>
<dbReference type="PANTHER" id="PTHR10615:SF218">
    <property type="entry name" value="HISTONE ACETYLTRANSFERASE ESA1"/>
    <property type="match status" value="1"/>
</dbReference>
<evidence type="ECO:0000256" key="9">
    <source>
        <dbReference type="ARBA" id="ARBA00023159"/>
    </source>
</evidence>
<evidence type="ECO:0000256" key="13">
    <source>
        <dbReference type="ARBA" id="ARBA00045805"/>
    </source>
</evidence>
<evidence type="ECO:0000256" key="17">
    <source>
        <dbReference type="ARBA" id="ARBA00048940"/>
    </source>
</evidence>
<dbReference type="GO" id="GO:0006357">
    <property type="term" value="P:regulation of transcription by RNA polymerase II"/>
    <property type="evidence" value="ECO:0007669"/>
    <property type="project" value="TreeGrafter"/>
</dbReference>
<evidence type="ECO:0000256" key="1">
    <source>
        <dbReference type="ARBA" id="ARBA00004123"/>
    </source>
</evidence>
<gene>
    <name evidence="21" type="primary">PARPA_09819.1 scaffold 39042</name>
</gene>
<evidence type="ECO:0000256" key="2">
    <source>
        <dbReference type="ARBA" id="ARBA00010107"/>
    </source>
</evidence>
<dbReference type="Gene3D" id="3.40.630.30">
    <property type="match status" value="1"/>
</dbReference>
<dbReference type="FunFam" id="1.10.10.10:FF:000022">
    <property type="entry name" value="Histone acetyltransferase"/>
    <property type="match status" value="1"/>
</dbReference>
<dbReference type="InterPro" id="IPR000953">
    <property type="entry name" value="Chromo/chromo_shadow_dom"/>
</dbReference>
<dbReference type="InterPro" id="IPR016181">
    <property type="entry name" value="Acyl_CoA_acyltransferase"/>
</dbReference>
<dbReference type="FunFam" id="3.30.60.60:FF:000001">
    <property type="entry name" value="Histone acetyltransferase"/>
    <property type="match status" value="1"/>
</dbReference>
<dbReference type="GO" id="GO:0000785">
    <property type="term" value="C:chromatin"/>
    <property type="evidence" value="ECO:0007669"/>
    <property type="project" value="TreeGrafter"/>
</dbReference>
<name>A0A0B7NJ92_9FUNG</name>
<dbReference type="SUPFAM" id="SSF55729">
    <property type="entry name" value="Acyl-CoA N-acyltransferases (Nat)"/>
    <property type="match status" value="1"/>
</dbReference>
<evidence type="ECO:0000256" key="8">
    <source>
        <dbReference type="ARBA" id="ARBA00023015"/>
    </source>
</evidence>
<dbReference type="Gene3D" id="3.30.60.60">
    <property type="entry name" value="N-acetyl transferase-like"/>
    <property type="match status" value="1"/>
</dbReference>
<dbReference type="FunFam" id="3.40.630.30:FF:000002">
    <property type="entry name" value="Histone acetyltransferase"/>
    <property type="match status" value="1"/>
</dbReference>
<dbReference type="STRING" id="35722.A0A0B7NJ92"/>
<evidence type="ECO:0000256" key="4">
    <source>
        <dbReference type="ARBA" id="ARBA00022679"/>
    </source>
</evidence>
<evidence type="ECO:0000256" key="19">
    <source>
        <dbReference type="SAM" id="MobiDB-lite"/>
    </source>
</evidence>
<dbReference type="GO" id="GO:0140064">
    <property type="term" value="F:peptide crotonyltransferase activity"/>
    <property type="evidence" value="ECO:0007669"/>
    <property type="project" value="RHEA"/>
</dbReference>
<comment type="similarity">
    <text evidence="2">Belongs to the MYST (SAS/MOZ) family.</text>
</comment>
<dbReference type="GO" id="GO:0003712">
    <property type="term" value="F:transcription coregulator activity"/>
    <property type="evidence" value="ECO:0007669"/>
    <property type="project" value="TreeGrafter"/>
</dbReference>
<feature type="compositionally biased region" description="Low complexity" evidence="19">
    <location>
        <begin position="63"/>
        <end position="78"/>
    </location>
</feature>
<dbReference type="InterPro" id="IPR040706">
    <property type="entry name" value="Zf-MYST"/>
</dbReference>
<evidence type="ECO:0000256" key="6">
    <source>
        <dbReference type="ARBA" id="ARBA00022853"/>
    </source>
</evidence>
<feature type="region of interest" description="Disordered" evidence="19">
    <location>
        <begin position="46"/>
        <end position="83"/>
    </location>
</feature>
<feature type="region of interest" description="Disordered" evidence="19">
    <location>
        <begin position="168"/>
        <end position="239"/>
    </location>
</feature>
<reference evidence="21 22" key="1">
    <citation type="submission" date="2014-09" db="EMBL/GenBank/DDBJ databases">
        <authorList>
            <person name="Ellenberger Sabrina"/>
        </authorList>
    </citation>
    <scope>NUCLEOTIDE SEQUENCE [LARGE SCALE GENOMIC DNA]</scope>
    <source>
        <strain evidence="21 22">CBS 412.66</strain>
    </source>
</reference>
<dbReference type="CDD" id="cd04301">
    <property type="entry name" value="NAT_SF"/>
    <property type="match status" value="1"/>
</dbReference>
<dbReference type="GO" id="GO:0003682">
    <property type="term" value="F:chromatin binding"/>
    <property type="evidence" value="ECO:0007669"/>
    <property type="project" value="TreeGrafter"/>
</dbReference>
<dbReference type="GO" id="GO:0006281">
    <property type="term" value="P:DNA repair"/>
    <property type="evidence" value="ECO:0007669"/>
    <property type="project" value="UniProtKB-KW"/>
</dbReference>
<evidence type="ECO:0000313" key="22">
    <source>
        <dbReference type="Proteomes" id="UP000054107"/>
    </source>
</evidence>
<evidence type="ECO:0000256" key="15">
    <source>
        <dbReference type="ARBA" id="ARBA00047752"/>
    </source>
</evidence>